<dbReference type="GO" id="GO:0016020">
    <property type="term" value="C:membrane"/>
    <property type="evidence" value="ECO:0007669"/>
    <property type="project" value="UniProtKB-SubCell"/>
</dbReference>
<dbReference type="Proteomes" id="UP000272025">
    <property type="component" value="Unassembled WGS sequence"/>
</dbReference>
<dbReference type="PANTHER" id="PTHR30249:SF0">
    <property type="entry name" value="PLASTIDAL GLYCOLATE_GLYCERATE TRANSLOCATOR 1, CHLOROPLASTIC"/>
    <property type="match status" value="1"/>
</dbReference>
<feature type="compositionally biased region" description="Polar residues" evidence="5">
    <location>
        <begin position="199"/>
        <end position="209"/>
    </location>
</feature>
<feature type="region of interest" description="Disordered" evidence="5">
    <location>
        <begin position="234"/>
        <end position="267"/>
    </location>
</feature>
<feature type="region of interest" description="Disordered" evidence="5">
    <location>
        <begin position="167"/>
        <end position="212"/>
    </location>
</feature>
<evidence type="ECO:0000256" key="3">
    <source>
        <dbReference type="ARBA" id="ARBA00022989"/>
    </source>
</evidence>
<feature type="transmembrane region" description="Helical" evidence="6">
    <location>
        <begin position="276"/>
        <end position="294"/>
    </location>
</feature>
<feature type="transmembrane region" description="Helical" evidence="6">
    <location>
        <begin position="435"/>
        <end position="458"/>
    </location>
</feature>
<evidence type="ECO:0000256" key="4">
    <source>
        <dbReference type="ARBA" id="ARBA00023136"/>
    </source>
</evidence>
<protein>
    <recommendedName>
        <fullName evidence="9">LrgB-like protein</fullName>
    </recommendedName>
</protein>
<feature type="compositionally biased region" description="Basic and acidic residues" evidence="5">
    <location>
        <begin position="531"/>
        <end position="541"/>
    </location>
</feature>
<gene>
    <name evidence="7" type="ORF">SODALDRAFT_400415</name>
</gene>
<dbReference type="EMBL" id="ML119056">
    <property type="protein sequence ID" value="ROT38142.1"/>
    <property type="molecule type" value="Genomic_DNA"/>
</dbReference>
<name>A0A3N2PUH6_SODAK</name>
<dbReference type="Pfam" id="PF04172">
    <property type="entry name" value="LrgB"/>
    <property type="match status" value="1"/>
</dbReference>
<evidence type="ECO:0000256" key="1">
    <source>
        <dbReference type="ARBA" id="ARBA00004141"/>
    </source>
</evidence>
<feature type="transmembrane region" description="Helical" evidence="6">
    <location>
        <begin position="139"/>
        <end position="163"/>
    </location>
</feature>
<reference evidence="7 8" key="1">
    <citation type="journal article" date="2018" name="Mol. Ecol.">
        <title>The obligate alkalophilic soda-lake fungus Sodiomyces alkalinus has shifted to a protein diet.</title>
        <authorList>
            <person name="Grum-Grzhimaylo A.A."/>
            <person name="Falkoski D.L."/>
            <person name="van den Heuvel J."/>
            <person name="Valero-Jimenez C.A."/>
            <person name="Min B."/>
            <person name="Choi I.G."/>
            <person name="Lipzen A."/>
            <person name="Daum C.G."/>
            <person name="Aanen D.K."/>
            <person name="Tsang A."/>
            <person name="Henrissat B."/>
            <person name="Bilanenko E.N."/>
            <person name="de Vries R.P."/>
            <person name="van Kan J.A.L."/>
            <person name="Grigoriev I.V."/>
            <person name="Debets A.J.M."/>
        </authorList>
    </citation>
    <scope>NUCLEOTIDE SEQUENCE [LARGE SCALE GENOMIC DNA]</scope>
    <source>
        <strain evidence="7 8">F11</strain>
    </source>
</reference>
<dbReference type="InterPro" id="IPR007300">
    <property type="entry name" value="CidB/LrgB"/>
</dbReference>
<evidence type="ECO:0000256" key="2">
    <source>
        <dbReference type="ARBA" id="ARBA00022692"/>
    </source>
</evidence>
<dbReference type="GeneID" id="39583796"/>
<dbReference type="PANTHER" id="PTHR30249">
    <property type="entry name" value="PUTATIVE SEROTONIN TRANSPORTER"/>
    <property type="match status" value="1"/>
</dbReference>
<feature type="compositionally biased region" description="Polar residues" evidence="5">
    <location>
        <begin position="234"/>
        <end position="243"/>
    </location>
</feature>
<feature type="compositionally biased region" description="Basic and acidic residues" evidence="5">
    <location>
        <begin position="248"/>
        <end position="264"/>
    </location>
</feature>
<organism evidence="7 8">
    <name type="scientific">Sodiomyces alkalinus (strain CBS 110278 / VKM F-3762 / F11)</name>
    <name type="common">Alkaliphilic filamentous fungus</name>
    <dbReference type="NCBI Taxonomy" id="1314773"/>
    <lineage>
        <taxon>Eukaryota</taxon>
        <taxon>Fungi</taxon>
        <taxon>Dikarya</taxon>
        <taxon>Ascomycota</taxon>
        <taxon>Pezizomycotina</taxon>
        <taxon>Sordariomycetes</taxon>
        <taxon>Hypocreomycetidae</taxon>
        <taxon>Glomerellales</taxon>
        <taxon>Plectosphaerellaceae</taxon>
        <taxon>Sodiomyces</taxon>
    </lineage>
</organism>
<keyword evidence="4 6" id="KW-0472">Membrane</keyword>
<dbReference type="OrthoDB" id="2502820at2759"/>
<feature type="transmembrane region" description="Helical" evidence="6">
    <location>
        <begin position="498"/>
        <end position="518"/>
    </location>
</feature>
<comment type="subcellular location">
    <subcellularLocation>
        <location evidence="1">Membrane</location>
        <topology evidence="1">Multi-pass membrane protein</topology>
    </subcellularLocation>
</comment>
<dbReference type="RefSeq" id="XP_028465948.1">
    <property type="nucleotide sequence ID" value="XM_028615319.1"/>
</dbReference>
<evidence type="ECO:0008006" key="9">
    <source>
        <dbReference type="Google" id="ProtNLM"/>
    </source>
</evidence>
<feature type="transmembrane region" description="Helical" evidence="6">
    <location>
        <begin position="558"/>
        <end position="580"/>
    </location>
</feature>
<feature type="transmembrane region" description="Helical" evidence="6">
    <location>
        <begin position="464"/>
        <end position="486"/>
    </location>
</feature>
<accession>A0A3N2PUH6</accession>
<keyword evidence="2 6" id="KW-0812">Transmembrane</keyword>
<feature type="region of interest" description="Disordered" evidence="5">
    <location>
        <begin position="530"/>
        <end position="555"/>
    </location>
</feature>
<keyword evidence="3 6" id="KW-1133">Transmembrane helix</keyword>
<proteinExistence type="predicted"/>
<feature type="transmembrane region" description="Helical" evidence="6">
    <location>
        <begin position="587"/>
        <end position="607"/>
    </location>
</feature>
<evidence type="ECO:0000256" key="5">
    <source>
        <dbReference type="SAM" id="MobiDB-lite"/>
    </source>
</evidence>
<evidence type="ECO:0000313" key="8">
    <source>
        <dbReference type="Proteomes" id="UP000272025"/>
    </source>
</evidence>
<evidence type="ECO:0000256" key="6">
    <source>
        <dbReference type="SAM" id="Phobius"/>
    </source>
</evidence>
<feature type="transmembrane region" description="Helical" evidence="6">
    <location>
        <begin position="62"/>
        <end position="82"/>
    </location>
</feature>
<keyword evidence="8" id="KW-1185">Reference proteome</keyword>
<evidence type="ECO:0000313" key="7">
    <source>
        <dbReference type="EMBL" id="ROT38142.1"/>
    </source>
</evidence>
<sequence length="619" mass="66797">MGAVTYPNGCLRQLGARMACAPYLHGVAGVVNELFWVVIIYLFSELLIWSLSLALRLAALEYFSAIFSMVVVFLFMTLLHQVCKTSDEFYHLRVKSKVDFINRNIGIGFPVPLVAISPDEALGGREIGAVIGNFVLTNIIFWPLIFILGWGVLTGVSCLPRYFSNNKGTPSQRPDKSTCMPTPPSQLELAPPLMRRSSDVSTLRNSATLTEREGTLVPEARAASIYLAKVENISPTSESQLSPQEAPKQGETERQQQNERDNEKPSSWSIPASFKTYYPIALSLFLLITVAIPVSHRTGDDRVLDGCVMWLTWITSTRLQRILTTRSQSRPSTTPLASNLKLTFTTLLNPVLLTTLAMTAYTRAKSAATSTPLPTVLATFTSGTSLSELWSHQASIYPLKPTKTPHFGAGDAALSLLESGIVVWGFKLQECRAQLASRAGVVVVLISTAAAALNAFAAPLLGHFALGLGAAPSLAFAARCTTLALARPAMEALDGNQVVNAALVVSNGIVGQLLYPFVLGRLGVVDTPGCHGKEKEKERQDGTGMEEVGDDDNDRDDAMIIAAGTTIGVNGAAMGVSYLYERKSRAAPYAALSMTVFGVMTVVFTAVEPFRGTLKALMR</sequence>
<dbReference type="AlphaFoldDB" id="A0A3N2PUH6"/>